<organism evidence="1 2">
    <name type="scientific">Panagrolaimus sp. PS1159</name>
    <dbReference type="NCBI Taxonomy" id="55785"/>
    <lineage>
        <taxon>Eukaryota</taxon>
        <taxon>Metazoa</taxon>
        <taxon>Ecdysozoa</taxon>
        <taxon>Nematoda</taxon>
        <taxon>Chromadorea</taxon>
        <taxon>Rhabditida</taxon>
        <taxon>Tylenchina</taxon>
        <taxon>Panagrolaimomorpha</taxon>
        <taxon>Panagrolaimoidea</taxon>
        <taxon>Panagrolaimidae</taxon>
        <taxon>Panagrolaimus</taxon>
    </lineage>
</organism>
<evidence type="ECO:0000313" key="1">
    <source>
        <dbReference type="Proteomes" id="UP000887580"/>
    </source>
</evidence>
<sequence length="313" mass="35865">MNAFNAREFFTIKRKDYIEDLEHRVENCTTENHELKHQIEALQKENESLAVQLRKIQASLGNANKRTTQAGTCLAVMLLSVCLLVSPNLSPMNQKQQQNFNDSVENNNNQQPQLRNEDLQLGAQAIGKSRTLQYTSDNSSQLDYCEVDETINNANELIDNNQNNARISISPIHHRETSSFEHNPPGQNQHIIVRQQKPQQPIRTFYNLPATEHNQHQHVGNGYYIRQQQRQPTHIVLSHKKPMVINPKVKKIPVARFPPYTRIQNNNSTNYGGQQPIITTAPVPLYHTIVTGVKDNIPIIRAESMQKRFVQDS</sequence>
<evidence type="ECO:0000313" key="2">
    <source>
        <dbReference type="WBParaSite" id="PS1159_v2.g5795.t1"/>
    </source>
</evidence>
<proteinExistence type="predicted"/>
<reference evidence="2" key="1">
    <citation type="submission" date="2022-11" db="UniProtKB">
        <authorList>
            <consortium name="WormBaseParasite"/>
        </authorList>
    </citation>
    <scope>IDENTIFICATION</scope>
</reference>
<protein>
    <submittedName>
        <fullName evidence="2">BZIP domain-containing protein</fullName>
    </submittedName>
</protein>
<dbReference type="Proteomes" id="UP000887580">
    <property type="component" value="Unplaced"/>
</dbReference>
<name>A0AC35GJY2_9BILA</name>
<accession>A0AC35GJY2</accession>
<dbReference type="WBParaSite" id="PS1159_v2.g5795.t1">
    <property type="protein sequence ID" value="PS1159_v2.g5795.t1"/>
    <property type="gene ID" value="PS1159_v2.g5795"/>
</dbReference>